<dbReference type="GO" id="GO:0006508">
    <property type="term" value="P:proteolysis"/>
    <property type="evidence" value="ECO:0007669"/>
    <property type="project" value="UniProtKB-KW"/>
</dbReference>
<comment type="function">
    <text evidence="1 6">Removes the N-terminal methionine from nascent proteins. The N-terminal methionine is often cleaved when the second residue in the primary sequence is small and uncharged (Met-Ala-, Cys, Gly, Pro, Ser, Thr, or Val). Requires deformylation of the N(alpha)-formylated initiator methionine before it can be hydrolyzed.</text>
</comment>
<dbReference type="InterPro" id="IPR002467">
    <property type="entry name" value="Pept_M24A_MAP1"/>
</dbReference>
<comment type="caution">
    <text evidence="8">The sequence shown here is derived from an EMBL/GenBank/DDBJ whole genome shotgun (WGS) entry which is preliminary data.</text>
</comment>
<keyword evidence="4 6" id="KW-0479">Metal-binding</keyword>
<evidence type="ECO:0000256" key="2">
    <source>
        <dbReference type="ARBA" id="ARBA00022438"/>
    </source>
</evidence>
<dbReference type="SUPFAM" id="SSF55920">
    <property type="entry name" value="Creatinase/aminopeptidase"/>
    <property type="match status" value="1"/>
</dbReference>
<feature type="binding site" evidence="6">
    <location>
        <position position="111"/>
    </location>
    <ligand>
        <name>a divalent metal cation</name>
        <dbReference type="ChEBI" id="CHEBI:60240"/>
        <label>1</label>
    </ligand>
</feature>
<feature type="domain" description="Peptidase M24" evidence="7">
    <location>
        <begin position="154"/>
        <end position="274"/>
    </location>
</feature>
<evidence type="ECO:0000256" key="6">
    <source>
        <dbReference type="HAMAP-Rule" id="MF_01974"/>
    </source>
</evidence>
<evidence type="ECO:0000256" key="5">
    <source>
        <dbReference type="ARBA" id="ARBA00022801"/>
    </source>
</evidence>
<organism evidence="8 9">
    <name type="scientific">Candidatus Kaiserbacteria bacterium RIFCSPLOWO2_01_FULL_50_24</name>
    <dbReference type="NCBI Taxonomy" id="1798507"/>
    <lineage>
        <taxon>Bacteria</taxon>
        <taxon>Candidatus Kaiseribacteriota</taxon>
    </lineage>
</organism>
<comment type="similarity">
    <text evidence="6">Belongs to the peptidase M24A family. Methionine aminopeptidase type 1 subfamily.</text>
</comment>
<protein>
    <recommendedName>
        <fullName evidence="6">Methionine aminopeptidase</fullName>
        <shortName evidence="6">MAP</shortName>
        <shortName evidence="6">MetAP</shortName>
        <ecNumber evidence="6">3.4.11.18</ecNumber>
    </recommendedName>
    <alternativeName>
        <fullName evidence="6">Peptidase M</fullName>
    </alternativeName>
</protein>
<dbReference type="Gene3D" id="3.90.230.10">
    <property type="entry name" value="Creatinase/methionine aminopeptidase superfamily"/>
    <property type="match status" value="1"/>
</dbReference>
<feature type="domain" description="Peptidase M24" evidence="7">
    <location>
        <begin position="11"/>
        <end position="119"/>
    </location>
</feature>
<dbReference type="GO" id="GO:0070006">
    <property type="term" value="F:metalloaminopeptidase activity"/>
    <property type="evidence" value="ECO:0007669"/>
    <property type="project" value="UniProtKB-UniRule"/>
</dbReference>
<gene>
    <name evidence="6" type="primary">map</name>
    <name evidence="8" type="ORF">A3A34_02430</name>
</gene>
<evidence type="ECO:0000313" key="8">
    <source>
        <dbReference type="EMBL" id="OGG73434.1"/>
    </source>
</evidence>
<feature type="binding site" evidence="6">
    <location>
        <position position="111"/>
    </location>
    <ligand>
        <name>a divalent metal cation</name>
        <dbReference type="ChEBI" id="CHEBI:60240"/>
        <label>2</label>
        <note>catalytic</note>
    </ligand>
</feature>
<name>A0A1F6EIG2_9BACT</name>
<dbReference type="GO" id="GO:0004239">
    <property type="term" value="F:initiator methionyl aminopeptidase activity"/>
    <property type="evidence" value="ECO:0007669"/>
    <property type="project" value="UniProtKB-UniRule"/>
</dbReference>
<keyword evidence="2 6" id="KW-0031">Aminopeptidase</keyword>
<comment type="cofactor">
    <cofactor evidence="6">
        <name>Co(2+)</name>
        <dbReference type="ChEBI" id="CHEBI:48828"/>
    </cofactor>
    <cofactor evidence="6">
        <name>Zn(2+)</name>
        <dbReference type="ChEBI" id="CHEBI:29105"/>
    </cofactor>
    <cofactor evidence="6">
        <name>Mn(2+)</name>
        <dbReference type="ChEBI" id="CHEBI:29035"/>
    </cofactor>
    <cofactor evidence="6">
        <name>Fe(2+)</name>
        <dbReference type="ChEBI" id="CHEBI:29033"/>
    </cofactor>
    <text evidence="6">Binds 2 divalent metal cations per subunit. Has a high-affinity and a low affinity metal-binding site. The true nature of the physiological cofactor is under debate. The enzyme is active with cobalt, zinc, manganese or divalent iron ions. Most likely, methionine aminopeptidases function as mononuclear Fe(2+)-metalloproteases under physiological conditions, and the catalytically relevant metal-binding site has been assigned to the histidine-containing high-affinity site.</text>
</comment>
<feature type="binding site" evidence="6">
    <location>
        <position position="210"/>
    </location>
    <ligand>
        <name>substrate</name>
    </ligand>
</feature>
<comment type="subunit">
    <text evidence="6">Monomer.</text>
</comment>
<dbReference type="STRING" id="1798507.A3A34_02430"/>
<accession>A0A1F6EIG2</accession>
<dbReference type="PANTHER" id="PTHR43330">
    <property type="entry name" value="METHIONINE AMINOPEPTIDASE"/>
    <property type="match status" value="1"/>
</dbReference>
<feature type="binding site" evidence="6">
    <location>
        <position position="81"/>
    </location>
    <ligand>
        <name>substrate</name>
    </ligand>
</feature>
<proteinExistence type="inferred from homology"/>
<feature type="binding site" evidence="6">
    <location>
        <position position="236"/>
    </location>
    <ligand>
        <name>a divalent metal cation</name>
        <dbReference type="ChEBI" id="CHEBI:60240"/>
        <label>2</label>
        <note>catalytic</note>
    </ligand>
</feature>
<evidence type="ECO:0000259" key="7">
    <source>
        <dbReference type="Pfam" id="PF00557"/>
    </source>
</evidence>
<dbReference type="EMBL" id="MFLU01000019">
    <property type="protein sequence ID" value="OGG73434.1"/>
    <property type="molecule type" value="Genomic_DNA"/>
</dbReference>
<comment type="catalytic activity">
    <reaction evidence="6">
        <text>Release of N-terminal amino acids, preferentially methionine, from peptides and arylamides.</text>
        <dbReference type="EC" id="3.4.11.18"/>
    </reaction>
</comment>
<evidence type="ECO:0000256" key="3">
    <source>
        <dbReference type="ARBA" id="ARBA00022670"/>
    </source>
</evidence>
<keyword evidence="3 6" id="KW-0645">Protease</keyword>
<dbReference type="GO" id="GO:0046872">
    <property type="term" value="F:metal ion binding"/>
    <property type="evidence" value="ECO:0007669"/>
    <property type="project" value="UniProtKB-UniRule"/>
</dbReference>
<dbReference type="PANTHER" id="PTHR43330:SF27">
    <property type="entry name" value="METHIONINE AMINOPEPTIDASE"/>
    <property type="match status" value="1"/>
</dbReference>
<dbReference type="Pfam" id="PF00557">
    <property type="entry name" value="Peptidase_M24"/>
    <property type="match status" value="2"/>
</dbReference>
<feature type="binding site" evidence="6">
    <location>
        <position position="267"/>
    </location>
    <ligand>
        <name>a divalent metal cation</name>
        <dbReference type="ChEBI" id="CHEBI:60240"/>
        <label>1</label>
    </ligand>
</feature>
<dbReference type="EC" id="3.4.11.18" evidence="6"/>
<dbReference type="AlphaFoldDB" id="A0A1F6EIG2"/>
<feature type="binding site" evidence="6">
    <location>
        <position position="203"/>
    </location>
    <ligand>
        <name>a divalent metal cation</name>
        <dbReference type="ChEBI" id="CHEBI:60240"/>
        <label>2</label>
        <note>catalytic</note>
    </ligand>
</feature>
<reference evidence="8 9" key="1">
    <citation type="journal article" date="2016" name="Nat. Commun.">
        <title>Thousands of microbial genomes shed light on interconnected biogeochemical processes in an aquifer system.</title>
        <authorList>
            <person name="Anantharaman K."/>
            <person name="Brown C.T."/>
            <person name="Hug L.A."/>
            <person name="Sharon I."/>
            <person name="Castelle C.J."/>
            <person name="Probst A.J."/>
            <person name="Thomas B.C."/>
            <person name="Singh A."/>
            <person name="Wilkins M.J."/>
            <person name="Karaoz U."/>
            <person name="Brodie E.L."/>
            <person name="Williams K.H."/>
            <person name="Hubbard S.S."/>
            <person name="Banfield J.F."/>
        </authorList>
    </citation>
    <scope>NUCLEOTIDE SEQUENCE [LARGE SCALE GENOMIC DNA]</scope>
</reference>
<evidence type="ECO:0000256" key="1">
    <source>
        <dbReference type="ARBA" id="ARBA00002521"/>
    </source>
</evidence>
<sequence>MIVKTKGELEVLREGGRRLARHVRTICEMVRPGVTPKQLEERARAMVESDGDTLAFYGYGGKRDIPFPAGLCISVNDVIVHCPASESDAAFEDGDIVCVDFGIKHDGLFTDHAVTVIAASEERSGRALSHTSSERRRKKRLLPIIAGVPKGKDDERLLSGTREALRDGIKAARVGNTIGHIGEAVERVAKKYNFGFPKNLGGHGVGRAVHEEPHIHNFGKGGEGAPIVENMVLAIEPMMTLGSGELVLDADGHSYRTRDGSRTAHFEHTVLITKNGAEILTKE</sequence>
<dbReference type="InterPro" id="IPR000994">
    <property type="entry name" value="Pept_M24"/>
</dbReference>
<dbReference type="InterPro" id="IPR036005">
    <property type="entry name" value="Creatinase/aminopeptidase-like"/>
</dbReference>
<evidence type="ECO:0000313" key="9">
    <source>
        <dbReference type="Proteomes" id="UP000178587"/>
    </source>
</evidence>
<keyword evidence="5 6" id="KW-0378">Hydrolase</keyword>
<evidence type="ECO:0000256" key="4">
    <source>
        <dbReference type="ARBA" id="ARBA00022723"/>
    </source>
</evidence>
<feature type="binding site" evidence="6">
    <location>
        <position position="100"/>
    </location>
    <ligand>
        <name>a divalent metal cation</name>
        <dbReference type="ChEBI" id="CHEBI:60240"/>
        <label>1</label>
    </ligand>
</feature>
<dbReference type="HAMAP" id="MF_01974">
    <property type="entry name" value="MetAP_1"/>
    <property type="match status" value="1"/>
</dbReference>
<dbReference type="Proteomes" id="UP000178587">
    <property type="component" value="Unassembled WGS sequence"/>
</dbReference>
<feature type="binding site" evidence="6">
    <location>
        <position position="267"/>
    </location>
    <ligand>
        <name>a divalent metal cation</name>
        <dbReference type="ChEBI" id="CHEBI:60240"/>
        <label>2</label>
        <note>catalytic</note>
    </ligand>
</feature>
<dbReference type="GO" id="GO:0005829">
    <property type="term" value="C:cytosol"/>
    <property type="evidence" value="ECO:0007669"/>
    <property type="project" value="TreeGrafter"/>
</dbReference>